<evidence type="ECO:0000313" key="2">
    <source>
        <dbReference type="EMBL" id="KYG65495.1"/>
    </source>
</evidence>
<gene>
    <name evidence="2" type="ORF">AZI85_17425</name>
</gene>
<dbReference type="InterPro" id="IPR038765">
    <property type="entry name" value="Papain-like_cys_pep_sf"/>
</dbReference>
<evidence type="ECO:0000256" key="1">
    <source>
        <dbReference type="SAM" id="SignalP"/>
    </source>
</evidence>
<dbReference type="OrthoDB" id="5297692at2"/>
<dbReference type="RefSeq" id="WP_063243366.1">
    <property type="nucleotide sequence ID" value="NZ_LUKF01000011.1"/>
</dbReference>
<protein>
    <submittedName>
        <fullName evidence="2">Uncharacterized protein</fullName>
    </submittedName>
</protein>
<proteinExistence type="predicted"/>
<feature type="chain" id="PRO_5007572960" evidence="1">
    <location>
        <begin position="19"/>
        <end position="166"/>
    </location>
</feature>
<organism evidence="2 3">
    <name type="scientific">Bdellovibrio bacteriovorus</name>
    <dbReference type="NCBI Taxonomy" id="959"/>
    <lineage>
        <taxon>Bacteria</taxon>
        <taxon>Pseudomonadati</taxon>
        <taxon>Bdellovibrionota</taxon>
        <taxon>Bdellovibrionia</taxon>
        <taxon>Bdellovibrionales</taxon>
        <taxon>Pseudobdellovibrionaceae</taxon>
        <taxon>Bdellovibrio</taxon>
    </lineage>
</organism>
<accession>A0A150WMS0</accession>
<comment type="caution">
    <text evidence="2">The sequence shown here is derived from an EMBL/GenBank/DDBJ whole genome shotgun (WGS) entry which is preliminary data.</text>
</comment>
<evidence type="ECO:0000313" key="3">
    <source>
        <dbReference type="Proteomes" id="UP000075391"/>
    </source>
</evidence>
<dbReference type="SUPFAM" id="SSF54001">
    <property type="entry name" value="Cysteine proteinases"/>
    <property type="match status" value="1"/>
</dbReference>
<reference evidence="2 3" key="1">
    <citation type="submission" date="2016-03" db="EMBL/GenBank/DDBJ databases">
        <authorList>
            <person name="Ploux O."/>
        </authorList>
    </citation>
    <scope>NUCLEOTIDE SEQUENCE [LARGE SCALE GENOMIC DNA]</scope>
    <source>
        <strain evidence="2 3">BER2</strain>
    </source>
</reference>
<dbReference type="Proteomes" id="UP000075391">
    <property type="component" value="Unassembled WGS sequence"/>
</dbReference>
<dbReference type="EMBL" id="LUKF01000011">
    <property type="protein sequence ID" value="KYG65495.1"/>
    <property type="molecule type" value="Genomic_DNA"/>
</dbReference>
<keyword evidence="1" id="KW-0732">Signal</keyword>
<dbReference type="AlphaFoldDB" id="A0A150WMS0"/>
<name>A0A150WMS0_BDEBC</name>
<feature type="signal peptide" evidence="1">
    <location>
        <begin position="1"/>
        <end position="18"/>
    </location>
</feature>
<sequence>MRFALFILLFLSVSSSFAKTRIAFLELYDRHGRLVQYEPGGRFAHTAIQFDDIGDKWLNAYPGEGVAIVSWEDLEHRGVIAEVIEIPQDVRLSQVKPYMGLPFDFWYSWSDDALYCTELIGKLLNIPTHPMKFNKQVWPKNYWHLEGTLGLSPDSVYAWAKQQTLE</sequence>
<dbReference type="Gene3D" id="3.90.1720.10">
    <property type="entry name" value="endopeptidase domain like (from Nostoc punctiforme)"/>
    <property type="match status" value="1"/>
</dbReference>